<protein>
    <submittedName>
        <fullName evidence="1">Uncharacterized protein</fullName>
    </submittedName>
</protein>
<sequence length="256" mass="29109">MYLADQNGHMHQMKDIMVPQELLLTSSHPVYKGYSPSTTLSTDNSPEKEALEMSRIANSLVHKYKQYQSLQRLLQAEKPTKSATDGVINMNATISITTPNYAELLTFNLAEYMQDNTPPPPPSLSPLEQLKHSLLHKSPLSETSPPMKEEGEAVERDVKIKELAQRILELKRMEIQAESSTTHRSLVGRETLWKPLVSSDEQNKFRRKFHTDDAKDRSDQFVEIITKDKRTRLSTGTKNNETIIVYAKSAPKTETN</sequence>
<dbReference type="EMBL" id="HBUF01428787">
    <property type="protein sequence ID" value="CAG6741693.1"/>
    <property type="molecule type" value="Transcribed_RNA"/>
</dbReference>
<dbReference type="EMBL" id="HBUF01428788">
    <property type="protein sequence ID" value="CAG6741694.1"/>
    <property type="molecule type" value="Transcribed_RNA"/>
</dbReference>
<dbReference type="AlphaFoldDB" id="A0A8D8Z676"/>
<proteinExistence type="predicted"/>
<evidence type="ECO:0000313" key="1">
    <source>
        <dbReference type="EMBL" id="CAG6741694.1"/>
    </source>
</evidence>
<organism evidence="1">
    <name type="scientific">Cacopsylla melanoneura</name>
    <dbReference type="NCBI Taxonomy" id="428564"/>
    <lineage>
        <taxon>Eukaryota</taxon>
        <taxon>Metazoa</taxon>
        <taxon>Ecdysozoa</taxon>
        <taxon>Arthropoda</taxon>
        <taxon>Hexapoda</taxon>
        <taxon>Insecta</taxon>
        <taxon>Pterygota</taxon>
        <taxon>Neoptera</taxon>
        <taxon>Paraneoptera</taxon>
        <taxon>Hemiptera</taxon>
        <taxon>Sternorrhyncha</taxon>
        <taxon>Psylloidea</taxon>
        <taxon>Psyllidae</taxon>
        <taxon>Psyllinae</taxon>
        <taxon>Cacopsylla</taxon>
    </lineage>
</organism>
<accession>A0A8D8Z676</accession>
<name>A0A8D8Z676_9HEMI</name>
<reference evidence="1" key="1">
    <citation type="submission" date="2021-05" db="EMBL/GenBank/DDBJ databases">
        <authorList>
            <person name="Alioto T."/>
            <person name="Alioto T."/>
            <person name="Gomez Garrido J."/>
        </authorList>
    </citation>
    <scope>NUCLEOTIDE SEQUENCE</scope>
</reference>